<dbReference type="RefSeq" id="WP_338238604.1">
    <property type="nucleotide sequence ID" value="NZ_BQKE01000003.1"/>
</dbReference>
<comment type="caution">
    <text evidence="3">The sequence shown here is derived from an EMBL/GenBank/DDBJ whole genome shotgun (WGS) entry which is preliminary data.</text>
</comment>
<evidence type="ECO:0000313" key="4">
    <source>
        <dbReference type="Proteomes" id="UP001310022"/>
    </source>
</evidence>
<name>A0AAN4W3R7_9BACT</name>
<dbReference type="Gene3D" id="3.40.50.11780">
    <property type="match status" value="1"/>
</dbReference>
<dbReference type="Pfam" id="PF17482">
    <property type="entry name" value="Phage_sheath_1C"/>
    <property type="match status" value="1"/>
</dbReference>
<gene>
    <name evidence="3" type="ORF">PEDI_39920</name>
</gene>
<evidence type="ECO:0000256" key="1">
    <source>
        <dbReference type="ARBA" id="ARBA00008005"/>
    </source>
</evidence>
<dbReference type="PANTHER" id="PTHR35861:SF1">
    <property type="entry name" value="PHAGE TAIL SHEATH PROTEIN"/>
    <property type="match status" value="1"/>
</dbReference>
<dbReference type="EMBL" id="BQKE01000003">
    <property type="protein sequence ID" value="GJM63440.1"/>
    <property type="molecule type" value="Genomic_DNA"/>
</dbReference>
<feature type="domain" description="Tail sheath protein C-terminal" evidence="2">
    <location>
        <begin position="416"/>
        <end position="521"/>
    </location>
</feature>
<protein>
    <recommendedName>
        <fullName evidence="2">Tail sheath protein C-terminal domain-containing protein</fullName>
    </recommendedName>
</protein>
<accession>A0AAN4W3R7</accession>
<proteinExistence type="inferred from homology"/>
<reference evidence="3 4" key="1">
    <citation type="submission" date="2021-12" db="EMBL/GenBank/DDBJ databases">
        <title>Genome sequencing of bacteria with rrn-lacking chromosome and rrn-plasmid.</title>
        <authorList>
            <person name="Anda M."/>
            <person name="Iwasaki W."/>
        </authorList>
    </citation>
    <scope>NUCLEOTIDE SEQUENCE [LARGE SCALE GENOMIC DNA]</scope>
    <source>
        <strain evidence="3 4">NBRC 15940</strain>
    </source>
</reference>
<keyword evidence="4" id="KW-1185">Reference proteome</keyword>
<dbReference type="PANTHER" id="PTHR35861">
    <property type="match status" value="1"/>
</dbReference>
<comment type="similarity">
    <text evidence="1">Belongs to the myoviridae tail sheath protein family.</text>
</comment>
<evidence type="ECO:0000259" key="2">
    <source>
        <dbReference type="Pfam" id="PF17482"/>
    </source>
</evidence>
<dbReference type="AlphaFoldDB" id="A0AAN4W3R7"/>
<dbReference type="InterPro" id="IPR052042">
    <property type="entry name" value="Tail_sheath_structural"/>
</dbReference>
<sequence>MVQRLATPGVYIEEKSAFGNAVVGIPTAVPAFIGYTEFAQREGKSLVQKPTRIRSLTEYHKLFGQGPKTAFAIQPAEGDDFDVVVGDKKIAAKPVKSSRFTFYDSLRMFFANGGSDCYIVSVGQYAKEVSKTVKAPVGKDGKDTGKTVQVTEMVPNPILKKNLEAGITSLIGEEEPTILAIPEAVQLEKGDCYALQQAMLMHCGHQMKNRFAVLDVFEGTKARTYDAQDVITQFREGVGGNNLNYGAAYYPWINASIVQGDEIDYTFFQDQEALKQLLVQEADAISETPKKAAELKEEINKIGAAGTNVEQLNQTLITVSPAFKSLHDSVRKQLNVLAPAAGAAGVMAMVDGQRGVWKAPANVGFMGAIEPTVKLTQEDQEDLNVTVTGKSVNALRTFIGEGTTVWGARTLDGNSRDWRYINVRRTLIFIEQSIKYAAKAYVYEPNTANTWILIRGMINSFLNDLWKQGGLVGLNPADAYQVDLGLGTTMTQEDVLDGIMRITVKVAVSRPAEFIVLTFQQKMQEN</sequence>
<evidence type="ECO:0000313" key="3">
    <source>
        <dbReference type="EMBL" id="GJM63440.1"/>
    </source>
</evidence>
<dbReference type="Proteomes" id="UP001310022">
    <property type="component" value="Unassembled WGS sequence"/>
</dbReference>
<organism evidence="3 4">
    <name type="scientific">Persicobacter diffluens</name>
    <dbReference type="NCBI Taxonomy" id="981"/>
    <lineage>
        <taxon>Bacteria</taxon>
        <taxon>Pseudomonadati</taxon>
        <taxon>Bacteroidota</taxon>
        <taxon>Cytophagia</taxon>
        <taxon>Cytophagales</taxon>
        <taxon>Persicobacteraceae</taxon>
        <taxon>Persicobacter</taxon>
    </lineage>
</organism>
<dbReference type="InterPro" id="IPR020287">
    <property type="entry name" value="Tail_sheath_C"/>
</dbReference>